<dbReference type="Gene3D" id="3.90.70.10">
    <property type="entry name" value="Cysteine proteinases"/>
    <property type="match status" value="1"/>
</dbReference>
<feature type="region of interest" description="Disordered" evidence="9">
    <location>
        <begin position="345"/>
        <end position="387"/>
    </location>
</feature>
<dbReference type="AlphaFoldDB" id="A0A481BU47"/>
<keyword evidence="4" id="KW-0378">Hydrolase</keyword>
<evidence type="ECO:0000256" key="3">
    <source>
        <dbReference type="ARBA" id="ARBA00022670"/>
    </source>
</evidence>
<dbReference type="EMBL" id="DQIR01303010">
    <property type="protein sequence ID" value="HDC58488.1"/>
    <property type="molecule type" value="Transcribed_RNA"/>
</dbReference>
<dbReference type="SUPFAM" id="SSF54403">
    <property type="entry name" value="Cystatin/monellin"/>
    <property type="match status" value="1"/>
</dbReference>
<keyword evidence="6" id="KW-0865">Zymogen</keyword>
<feature type="region of interest" description="Disordered" evidence="9">
    <location>
        <begin position="295"/>
        <end position="332"/>
    </location>
</feature>
<evidence type="ECO:0000259" key="11">
    <source>
        <dbReference type="SMART" id="SM00645"/>
    </source>
</evidence>
<evidence type="ECO:0000256" key="10">
    <source>
        <dbReference type="SAM" id="SignalP"/>
    </source>
</evidence>
<evidence type="ECO:0000256" key="4">
    <source>
        <dbReference type="ARBA" id="ARBA00022801"/>
    </source>
</evidence>
<feature type="signal peptide" evidence="10">
    <location>
        <begin position="1"/>
        <end position="19"/>
    </location>
</feature>
<evidence type="ECO:0000256" key="9">
    <source>
        <dbReference type="SAM" id="MobiDB-lite"/>
    </source>
</evidence>
<keyword evidence="8" id="KW-0458">Lysosome</keyword>
<dbReference type="InterPro" id="IPR000668">
    <property type="entry name" value="Peptidase_C1A_C"/>
</dbReference>
<protein>
    <submittedName>
        <fullName evidence="13">Cathepsin F</fullName>
    </submittedName>
</protein>
<organism evidence="13">
    <name type="scientific">Sus scrofa</name>
    <name type="common">Pig</name>
    <dbReference type="NCBI Taxonomy" id="9823"/>
    <lineage>
        <taxon>Eukaryota</taxon>
        <taxon>Metazoa</taxon>
        <taxon>Chordata</taxon>
        <taxon>Craniata</taxon>
        <taxon>Vertebrata</taxon>
        <taxon>Euteleostomi</taxon>
        <taxon>Mammalia</taxon>
        <taxon>Eutheria</taxon>
        <taxon>Laurasiatheria</taxon>
        <taxon>Artiodactyla</taxon>
        <taxon>Suina</taxon>
        <taxon>Suidae</taxon>
        <taxon>Sus</taxon>
    </lineage>
</organism>
<evidence type="ECO:0000256" key="1">
    <source>
        <dbReference type="ARBA" id="ARBA00004371"/>
    </source>
</evidence>
<evidence type="ECO:0000256" key="2">
    <source>
        <dbReference type="ARBA" id="ARBA00008455"/>
    </source>
</evidence>
<dbReference type="InterPro" id="IPR013128">
    <property type="entry name" value="Peptidase_C1A"/>
</dbReference>
<keyword evidence="10" id="KW-0732">Signal</keyword>
<evidence type="ECO:0000256" key="8">
    <source>
        <dbReference type="ARBA" id="ARBA00023228"/>
    </source>
</evidence>
<evidence type="ECO:0000256" key="5">
    <source>
        <dbReference type="ARBA" id="ARBA00022807"/>
    </source>
</evidence>
<dbReference type="InterPro" id="IPR000169">
    <property type="entry name" value="Pept_cys_AS"/>
</dbReference>
<reference evidence="13" key="1">
    <citation type="journal article" date="2019" name="PeerJ">
        <title>Genes of the pig, Sus scrofa, reconstructed with EvidentialGene.</title>
        <authorList>
            <person name="Gilbert D.G."/>
        </authorList>
    </citation>
    <scope>NUCLEOTIDE SEQUENCE</scope>
</reference>
<dbReference type="PANTHER" id="PTHR12411">
    <property type="entry name" value="CYSTEINE PROTEASE FAMILY C1-RELATED"/>
    <property type="match status" value="1"/>
</dbReference>
<dbReference type="GO" id="GO:0006508">
    <property type="term" value="P:proteolysis"/>
    <property type="evidence" value="ECO:0007669"/>
    <property type="project" value="UniProtKB-KW"/>
</dbReference>
<sequence length="387" mass="42382">MAPWLQLLLLLGLLPDAAPAPKKPRAAGPQARELASPELLAPARFALEMYNRGRAAGTRAALRAVRGRVRRAGRGSLYSLKATLVEPPCNDPTVCQLPISKKTLLCSFEVLDELGKHMLLRRDCGPVDTKVTDDTNETFSSFLPLLNKDPLPQDFSVKMASIFKEFVTTYNRTYDTKEEARWRMSVFANNMVRAQKIQALDTGTARYGVTKFSDLTEEEFRTIYLNPLLQEEPGRKMRLAKSVSSLPPPEWDWRKKGAVTKVKDQGMCGSCWAFSVTGNVEGQWFLKQGTLLSLSEQGEPPAPPPCARPSSGGLLGTGLLSPRAPGLRQGGQGLHGRLALQRLLGHKDSGRAGDGGRLQLPGPPADLQLQRREGQGLHQRLGGAEPE</sequence>
<dbReference type="PROSITE" id="PS00139">
    <property type="entry name" value="THIOL_PROTEASE_CYS"/>
    <property type="match status" value="1"/>
</dbReference>
<dbReference type="EMBL" id="DQIR01305079">
    <property type="protein sequence ID" value="HDC60557.1"/>
    <property type="molecule type" value="Transcribed_RNA"/>
</dbReference>
<accession>A0A481BU47</accession>
<feature type="domain" description="Peptidase C1A papain C-terminal" evidence="11">
    <location>
        <begin position="247"/>
        <end position="365"/>
    </location>
</feature>
<keyword evidence="7" id="KW-1015">Disulfide bond</keyword>
<evidence type="ECO:0000256" key="7">
    <source>
        <dbReference type="ARBA" id="ARBA00023157"/>
    </source>
</evidence>
<proteinExistence type="inferred from homology"/>
<dbReference type="SUPFAM" id="SSF54001">
    <property type="entry name" value="Cysteine proteinases"/>
    <property type="match status" value="1"/>
</dbReference>
<comment type="similarity">
    <text evidence="2">Belongs to the peptidase C1 family.</text>
</comment>
<feature type="chain" id="PRO_5036355112" evidence="10">
    <location>
        <begin position="20"/>
        <end position="387"/>
    </location>
</feature>
<comment type="subcellular location">
    <subcellularLocation>
        <location evidence="1">Lysosome</location>
    </subcellularLocation>
</comment>
<evidence type="ECO:0000259" key="12">
    <source>
        <dbReference type="SMART" id="SM00848"/>
    </source>
</evidence>
<dbReference type="GO" id="GO:0005764">
    <property type="term" value="C:lysosome"/>
    <property type="evidence" value="ECO:0007669"/>
    <property type="project" value="UniProtKB-SubCell"/>
</dbReference>
<keyword evidence="5" id="KW-0788">Thiol protease</keyword>
<dbReference type="InterPro" id="IPR013201">
    <property type="entry name" value="Prot_inhib_I29"/>
</dbReference>
<dbReference type="Pfam" id="PF00112">
    <property type="entry name" value="Peptidase_C1"/>
    <property type="match status" value="1"/>
</dbReference>
<dbReference type="InterPro" id="IPR046350">
    <property type="entry name" value="Cystatin_sf"/>
</dbReference>
<dbReference type="SMART" id="SM00848">
    <property type="entry name" value="Inhibitor_I29"/>
    <property type="match status" value="1"/>
</dbReference>
<feature type="compositionally biased region" description="Low complexity" evidence="9">
    <location>
        <begin position="308"/>
        <end position="321"/>
    </location>
</feature>
<evidence type="ECO:0000313" key="13">
    <source>
        <dbReference type="EMBL" id="HDC60557.1"/>
    </source>
</evidence>
<keyword evidence="3" id="KW-0645">Protease</keyword>
<dbReference type="InterPro" id="IPR038765">
    <property type="entry name" value="Papain-like_cys_pep_sf"/>
</dbReference>
<dbReference type="Pfam" id="PF08246">
    <property type="entry name" value="Inhibitor_I29"/>
    <property type="match status" value="1"/>
</dbReference>
<evidence type="ECO:0000256" key="6">
    <source>
        <dbReference type="ARBA" id="ARBA00023145"/>
    </source>
</evidence>
<dbReference type="SMART" id="SM00645">
    <property type="entry name" value="Pept_C1"/>
    <property type="match status" value="1"/>
</dbReference>
<name>A0A481BU47_PIG</name>
<dbReference type="GO" id="GO:0008234">
    <property type="term" value="F:cysteine-type peptidase activity"/>
    <property type="evidence" value="ECO:0007669"/>
    <property type="project" value="UniProtKB-KW"/>
</dbReference>
<feature type="domain" description="Cathepsin propeptide inhibitor" evidence="12">
    <location>
        <begin position="163"/>
        <end position="220"/>
    </location>
</feature>